<protein>
    <submittedName>
        <fullName evidence="2">Glycoside hydrolase family 85 protein</fullName>
    </submittedName>
</protein>
<dbReference type="Gene3D" id="3.20.20.80">
    <property type="entry name" value="Glycosidases"/>
    <property type="match status" value="1"/>
</dbReference>
<accession>A0A6A5R6N2</accession>
<dbReference type="Proteomes" id="UP000800082">
    <property type="component" value="Unassembled WGS sequence"/>
</dbReference>
<dbReference type="GeneID" id="54351759"/>
<dbReference type="OrthoDB" id="284473at2759"/>
<keyword evidence="3" id="KW-1185">Reference proteome</keyword>
<name>A0A6A5R6N2_9PLEO</name>
<evidence type="ECO:0000259" key="1">
    <source>
        <dbReference type="Pfam" id="PF03644"/>
    </source>
</evidence>
<gene>
    <name evidence="2" type="ORF">M421DRAFT_425487</name>
</gene>
<dbReference type="GO" id="GO:0033925">
    <property type="term" value="F:mannosyl-glycoprotein endo-beta-N-acetylglucosaminidase activity"/>
    <property type="evidence" value="ECO:0007669"/>
    <property type="project" value="UniProtKB-EC"/>
</dbReference>
<feature type="domain" description="Cytosolic endo-beta-N-acetylglucosaminidase TIM barrel" evidence="1">
    <location>
        <begin position="109"/>
        <end position="233"/>
    </location>
</feature>
<proteinExistence type="predicted"/>
<evidence type="ECO:0000313" key="2">
    <source>
        <dbReference type="EMBL" id="KAF1923785.1"/>
    </source>
</evidence>
<dbReference type="Pfam" id="PF03644">
    <property type="entry name" value="Glyco_hydro_85"/>
    <property type="match status" value="1"/>
</dbReference>
<organism evidence="2 3">
    <name type="scientific">Didymella exigua CBS 183.55</name>
    <dbReference type="NCBI Taxonomy" id="1150837"/>
    <lineage>
        <taxon>Eukaryota</taxon>
        <taxon>Fungi</taxon>
        <taxon>Dikarya</taxon>
        <taxon>Ascomycota</taxon>
        <taxon>Pezizomycotina</taxon>
        <taxon>Dothideomycetes</taxon>
        <taxon>Pleosporomycetidae</taxon>
        <taxon>Pleosporales</taxon>
        <taxon>Pleosporineae</taxon>
        <taxon>Didymellaceae</taxon>
        <taxon>Didymella</taxon>
    </lineage>
</organism>
<reference evidence="2" key="1">
    <citation type="journal article" date="2020" name="Stud. Mycol.">
        <title>101 Dothideomycetes genomes: a test case for predicting lifestyles and emergence of pathogens.</title>
        <authorList>
            <person name="Haridas S."/>
            <person name="Albert R."/>
            <person name="Binder M."/>
            <person name="Bloem J."/>
            <person name="Labutti K."/>
            <person name="Salamov A."/>
            <person name="Andreopoulos B."/>
            <person name="Baker S."/>
            <person name="Barry K."/>
            <person name="Bills G."/>
            <person name="Bluhm B."/>
            <person name="Cannon C."/>
            <person name="Castanera R."/>
            <person name="Culley D."/>
            <person name="Daum C."/>
            <person name="Ezra D."/>
            <person name="Gonzalez J."/>
            <person name="Henrissat B."/>
            <person name="Kuo A."/>
            <person name="Liang C."/>
            <person name="Lipzen A."/>
            <person name="Lutzoni F."/>
            <person name="Magnuson J."/>
            <person name="Mondo S."/>
            <person name="Nolan M."/>
            <person name="Ohm R."/>
            <person name="Pangilinan J."/>
            <person name="Park H.-J."/>
            <person name="Ramirez L."/>
            <person name="Alfaro M."/>
            <person name="Sun H."/>
            <person name="Tritt A."/>
            <person name="Yoshinaga Y."/>
            <person name="Zwiers L.-H."/>
            <person name="Turgeon B."/>
            <person name="Goodwin S."/>
            <person name="Spatafora J."/>
            <person name="Crous P."/>
            <person name="Grigoriev I."/>
        </authorList>
    </citation>
    <scope>NUCLEOTIDE SEQUENCE</scope>
    <source>
        <strain evidence="2">CBS 183.55</strain>
    </source>
</reference>
<dbReference type="PANTHER" id="PTHR13246">
    <property type="entry name" value="ENDO BETA N-ACETYLGLUCOSAMINIDASE"/>
    <property type="match status" value="1"/>
</dbReference>
<dbReference type="RefSeq" id="XP_033444038.1">
    <property type="nucleotide sequence ID" value="XM_033594091.1"/>
</dbReference>
<dbReference type="AlphaFoldDB" id="A0A6A5R6N2"/>
<keyword evidence="2" id="KW-0378">Hydrolase</keyword>
<sequence>MAYLLGWKDILRPIRDGYRHLFPSPDTGPTPEERQKQRALDRLKGFTYFDTFEQLEAWTDADTDPLQRANTPLLVRSGREGEDLGKANVLLCHDYAGNYHDHEGTSSVGLDEEKYTCEYLQYIDTLIYFSHKLVCIPPPTWTNTLHRNGVKALGTILIEPQTPDSEKLLQHGADGLSFPLATKLAKIVEHHGFDGWLVNIEKSFPTASWDANVLAAFLQQLKSELGAGKQLIW</sequence>
<dbReference type="InterPro" id="IPR005201">
    <property type="entry name" value="TIM_ENGase"/>
</dbReference>
<dbReference type="EMBL" id="ML979001">
    <property type="protein sequence ID" value="KAF1923785.1"/>
    <property type="molecule type" value="Genomic_DNA"/>
</dbReference>
<evidence type="ECO:0000313" key="3">
    <source>
        <dbReference type="Proteomes" id="UP000800082"/>
    </source>
</evidence>
<dbReference type="InterPro" id="IPR032979">
    <property type="entry name" value="ENGase"/>
</dbReference>
<dbReference type="PANTHER" id="PTHR13246:SF1">
    <property type="entry name" value="CYTOSOLIC ENDO-BETA-N-ACETYLGLUCOSAMINIDASE"/>
    <property type="match status" value="1"/>
</dbReference>
<dbReference type="GO" id="GO:0005829">
    <property type="term" value="C:cytosol"/>
    <property type="evidence" value="ECO:0007669"/>
    <property type="project" value="UniProtKB-SubCell"/>
</dbReference>